<gene>
    <name evidence="2" type="ORF">E2C01_035781</name>
</gene>
<protein>
    <submittedName>
        <fullName evidence="2">Uncharacterized protein</fullName>
    </submittedName>
</protein>
<evidence type="ECO:0000313" key="2">
    <source>
        <dbReference type="EMBL" id="MPC42167.1"/>
    </source>
</evidence>
<feature type="region of interest" description="Disordered" evidence="1">
    <location>
        <begin position="1"/>
        <end position="20"/>
    </location>
</feature>
<sequence>MSTTECQDIKQTDSTMDADVPGCDGCELPVHNLRTIAAPAPWHNNTLRIKNTVEHTAAKHCRGVSEQPPVKEKKISRLLCRKLYLEVEEEEEEEEEKEGGGLIEIGKIYGKRKRRKWL</sequence>
<evidence type="ECO:0000313" key="3">
    <source>
        <dbReference type="Proteomes" id="UP000324222"/>
    </source>
</evidence>
<dbReference type="EMBL" id="VSRR010005333">
    <property type="protein sequence ID" value="MPC42167.1"/>
    <property type="molecule type" value="Genomic_DNA"/>
</dbReference>
<comment type="caution">
    <text evidence="2">The sequence shown here is derived from an EMBL/GenBank/DDBJ whole genome shotgun (WGS) entry which is preliminary data.</text>
</comment>
<evidence type="ECO:0000256" key="1">
    <source>
        <dbReference type="SAM" id="MobiDB-lite"/>
    </source>
</evidence>
<name>A0A5B7F9D2_PORTR</name>
<dbReference type="Proteomes" id="UP000324222">
    <property type="component" value="Unassembled WGS sequence"/>
</dbReference>
<dbReference type="AlphaFoldDB" id="A0A5B7F9D2"/>
<organism evidence="2 3">
    <name type="scientific">Portunus trituberculatus</name>
    <name type="common">Swimming crab</name>
    <name type="synonym">Neptunus trituberculatus</name>
    <dbReference type="NCBI Taxonomy" id="210409"/>
    <lineage>
        <taxon>Eukaryota</taxon>
        <taxon>Metazoa</taxon>
        <taxon>Ecdysozoa</taxon>
        <taxon>Arthropoda</taxon>
        <taxon>Crustacea</taxon>
        <taxon>Multicrustacea</taxon>
        <taxon>Malacostraca</taxon>
        <taxon>Eumalacostraca</taxon>
        <taxon>Eucarida</taxon>
        <taxon>Decapoda</taxon>
        <taxon>Pleocyemata</taxon>
        <taxon>Brachyura</taxon>
        <taxon>Eubrachyura</taxon>
        <taxon>Portunoidea</taxon>
        <taxon>Portunidae</taxon>
        <taxon>Portuninae</taxon>
        <taxon>Portunus</taxon>
    </lineage>
</organism>
<accession>A0A5B7F9D2</accession>
<proteinExistence type="predicted"/>
<reference evidence="2 3" key="1">
    <citation type="submission" date="2019-05" db="EMBL/GenBank/DDBJ databases">
        <title>Another draft genome of Portunus trituberculatus and its Hox gene families provides insights of decapod evolution.</title>
        <authorList>
            <person name="Jeong J.-H."/>
            <person name="Song I."/>
            <person name="Kim S."/>
            <person name="Choi T."/>
            <person name="Kim D."/>
            <person name="Ryu S."/>
            <person name="Kim W."/>
        </authorList>
    </citation>
    <scope>NUCLEOTIDE SEQUENCE [LARGE SCALE GENOMIC DNA]</scope>
    <source>
        <tissue evidence="2">Muscle</tissue>
    </source>
</reference>
<keyword evidence="3" id="KW-1185">Reference proteome</keyword>